<feature type="region of interest" description="Disordered" evidence="1">
    <location>
        <begin position="881"/>
        <end position="912"/>
    </location>
</feature>
<protein>
    <submittedName>
        <fullName evidence="4">Uncharacterized protein LOC113214958</fullName>
    </submittedName>
</protein>
<feature type="domain" description="DUF7869" evidence="2">
    <location>
        <begin position="631"/>
        <end position="755"/>
    </location>
</feature>
<evidence type="ECO:0000259" key="2">
    <source>
        <dbReference type="Pfam" id="PF25273"/>
    </source>
</evidence>
<evidence type="ECO:0000313" key="4">
    <source>
        <dbReference type="RefSeq" id="XP_052123364.1"/>
    </source>
</evidence>
<evidence type="ECO:0000256" key="1">
    <source>
        <dbReference type="SAM" id="MobiDB-lite"/>
    </source>
</evidence>
<feature type="compositionally biased region" description="Basic and acidic residues" evidence="1">
    <location>
        <begin position="458"/>
        <end position="467"/>
    </location>
</feature>
<evidence type="ECO:0000313" key="3">
    <source>
        <dbReference type="Proteomes" id="UP000504606"/>
    </source>
</evidence>
<accession>A0A9C6WXT7</accession>
<keyword evidence="3" id="KW-1185">Reference proteome</keyword>
<dbReference type="AlphaFoldDB" id="A0A9C6WXT7"/>
<dbReference type="PANTHER" id="PTHR10773">
    <property type="entry name" value="DNA-DIRECTED RNA POLYMERASES I, II, AND III SUBUNIT RPABC2"/>
    <property type="match status" value="1"/>
</dbReference>
<proteinExistence type="predicted"/>
<feature type="region of interest" description="Disordered" evidence="1">
    <location>
        <begin position="448"/>
        <end position="467"/>
    </location>
</feature>
<dbReference type="Pfam" id="PF25273">
    <property type="entry name" value="DUF7869"/>
    <property type="match status" value="1"/>
</dbReference>
<feature type="compositionally biased region" description="Basic and acidic residues" evidence="1">
    <location>
        <begin position="307"/>
        <end position="326"/>
    </location>
</feature>
<dbReference type="RefSeq" id="XP_052123364.1">
    <property type="nucleotide sequence ID" value="XM_052267404.1"/>
</dbReference>
<dbReference type="KEGG" id="foc:113214958"/>
<organism evidence="3 4">
    <name type="scientific">Frankliniella occidentalis</name>
    <name type="common">Western flower thrips</name>
    <name type="synonym">Euthrips occidentalis</name>
    <dbReference type="NCBI Taxonomy" id="133901"/>
    <lineage>
        <taxon>Eukaryota</taxon>
        <taxon>Metazoa</taxon>
        <taxon>Ecdysozoa</taxon>
        <taxon>Arthropoda</taxon>
        <taxon>Hexapoda</taxon>
        <taxon>Insecta</taxon>
        <taxon>Pterygota</taxon>
        <taxon>Neoptera</taxon>
        <taxon>Paraneoptera</taxon>
        <taxon>Thysanoptera</taxon>
        <taxon>Terebrantia</taxon>
        <taxon>Thripoidea</taxon>
        <taxon>Thripidae</taxon>
        <taxon>Frankliniella</taxon>
    </lineage>
</organism>
<reference evidence="4" key="1">
    <citation type="submission" date="2025-08" db="UniProtKB">
        <authorList>
            <consortium name="RefSeq"/>
        </authorList>
    </citation>
    <scope>IDENTIFICATION</scope>
    <source>
        <tissue evidence="4">Whole organism</tissue>
    </source>
</reference>
<feature type="compositionally biased region" description="Acidic residues" evidence="1">
    <location>
        <begin position="888"/>
        <end position="912"/>
    </location>
</feature>
<dbReference type="Proteomes" id="UP000504606">
    <property type="component" value="Unplaced"/>
</dbReference>
<sequence length="912" mass="103499">MSRSRAALLVALALQRNEEQVPPESPCPLMYSEEGFMEFERNVLPANAKPHSKRVEILHTTPTDGKDNRKQRAPLNDLASSTNCDYKATPSKEKSYPRVASVETDEMRITTDQENIITKERDPPARRELFKDVDSNGTLTPMDTFTVLSSNVFPKTTFCDTPDAPTTTDGGITILNCSSPTSNPTSSGFMDLSTEMEEMSNYLDPDFMDAEITRVNTSASAMEFNTCGFPGVSHDVNIIEEPLGQVINGLAPIDTFGLDAVPDVDSAGPPQVLVADNLEITPAEVIVAEEDNNALLPARSAQPATWKKNEAKSKKNAGEKHTSLKGKEVKAVEMKPRCTEVCNRNCKEVSEEERKKIFDCYYKLSDRTAKWRYISAYIHSGKILKRTVVVHDEAEAKKNCSNSYFLPAKSQGKEIQVCQTMFLNTLAISATTMKTALAKRRDKFGVISPNKMGKGSKKTPERKKLDESVKDHISRFPTVESHYCRKSSTARYLDENLNRRKMYNLYVMECQGKGMDEKNIASLRRYRDIFKTYRLKFYKPKKDQCPKCLAWKHKKPQTRTPKDEEKIKEHLAQKTLGRDLKEADANFVTDSENRKELCVITCDLQKMMNTPKGENGEFFYKSKFSTYNFTVFVSGEQQGYCYAWHQTVGRKGCTEITSCLWSFIQLQAAKGIKEIRIYSDNCAAQNKNQYLFSMYVMASIRYGLKITHRYLEAGHTQMQCDAMHARIELFMKNTDVFVPSQWITAMKMAKVKNPKYIVKEMSQEDLFDFAPLAAHQDWENVRTSLFREVVVDGKDPGLIKYKTHFDRESVTKQIILPKRGRPVNWKTFPLHRKYPQLFPVPKKVLSGLQNLCKTGAIPAQHAEFYQNYLPSLDQQGVQVVEPPASDVSDIESDEEDFVISEEEDAANEGSDN</sequence>
<dbReference type="PANTHER" id="PTHR10773:SF19">
    <property type="match status" value="1"/>
</dbReference>
<name>A0A9C6WXT7_FRAOC</name>
<dbReference type="OrthoDB" id="6776127at2759"/>
<dbReference type="InterPro" id="IPR057191">
    <property type="entry name" value="DUF7869"/>
</dbReference>
<feature type="region of interest" description="Disordered" evidence="1">
    <location>
        <begin position="301"/>
        <end position="326"/>
    </location>
</feature>
<dbReference type="GeneID" id="113214958"/>
<gene>
    <name evidence="4" type="primary">LOC113214958</name>
</gene>